<dbReference type="EMBL" id="MG011690">
    <property type="protein sequence ID" value="AVK75966.1"/>
    <property type="molecule type" value="Genomic_DNA"/>
</dbReference>
<dbReference type="GO" id="GO:0031146">
    <property type="term" value="P:SCF-dependent proteasomal ubiquitin-dependent protein catabolic process"/>
    <property type="evidence" value="ECO:0007669"/>
    <property type="project" value="TreeGrafter"/>
</dbReference>
<dbReference type="InterPro" id="IPR036047">
    <property type="entry name" value="F-box-like_dom_sf"/>
</dbReference>
<accession>A0A2U7UC00</accession>
<dbReference type="GO" id="GO:0019005">
    <property type="term" value="C:SCF ubiquitin ligase complex"/>
    <property type="evidence" value="ECO:0007669"/>
    <property type="project" value="TreeGrafter"/>
</dbReference>
<dbReference type="PROSITE" id="PS50181">
    <property type="entry name" value="FBOX"/>
    <property type="match status" value="1"/>
</dbReference>
<dbReference type="PANTHER" id="PTHR12874:SF9">
    <property type="entry name" value="F-BOX ONLY PROTEIN 48"/>
    <property type="match status" value="1"/>
</dbReference>
<proteinExistence type="predicted"/>
<dbReference type="PANTHER" id="PTHR12874">
    <property type="entry name" value="F-BOX ONLY PROTEIN 48-RELATED"/>
    <property type="match status" value="1"/>
</dbReference>
<dbReference type="Pfam" id="PF12937">
    <property type="entry name" value="F-box-like"/>
    <property type="match status" value="1"/>
</dbReference>
<name>A0A2U7UC00_9VIRU</name>
<dbReference type="InterPro" id="IPR001810">
    <property type="entry name" value="F-box_dom"/>
</dbReference>
<feature type="domain" description="F-box" evidence="1">
    <location>
        <begin position="35"/>
        <end position="81"/>
    </location>
</feature>
<evidence type="ECO:0000313" key="2">
    <source>
        <dbReference type="EMBL" id="AVK75966.1"/>
    </source>
</evidence>
<gene>
    <name evidence="2" type="ORF">pneo_cds_359</name>
</gene>
<dbReference type="KEGG" id="vg:36842679"/>
<evidence type="ECO:0000259" key="1">
    <source>
        <dbReference type="PROSITE" id="PS50181"/>
    </source>
</evidence>
<sequence length="639" mass="70443">MEKRKRSEDARLINGGKVGVAAPGRDAKQRRVRSDCLFGRLPDETVLHILRHCTLGSVARLATTCRRLSCLAADPALWSLFYKRDFPPCVQQHHDDGGSADGHVSAGDDCDDDGGVCLWRMGRAVDESSIDFYAHSAHRIDALMDTTKRTAPDDEDDNERDFSDAIATLTGRRVSLACPHHWPSVLADKGPRWAYVSNLSPPRPFGPDHATVVGRIVVPKDGTDGPWTYRGDLVAQSTDDACCVELLAKTRDDLTNDGDDDKSQRVCEQHVYGGIGADGVYYVVHGSGTVVATGSLECATGEWYAGRHEYTRAWWSDADSDDRDGDPYSERSYVHVPRDDRFVALSKRHLAVGHAATDSDDKDADNDTECGAVVDAMWLSVPIHGGGRAGFGIRDLRSTTAYMAPALGELSGACVVRREDRSLAFVGDIADGNPVRGCFYSRSGRPVCEGTMAMDIIGYGVLRDGTFHTVDGTRFASNHWCLYRTTPSATVLCKHMTLTLPRGDCFECDWIYDDAYEASWPRLLVRSFRSGDGHMMIKSDLGWEVAPRRRHSPHNAADNAIEHKSWTWRAQGAFCYARPFGNDTPPLDCFIWPRIAFGASGLSPSLDDALAYLDHMASSYPDWSACRAWVRLLWGIDAP</sequence>
<dbReference type="SUPFAM" id="SSF81383">
    <property type="entry name" value="F-box domain"/>
    <property type="match status" value="1"/>
</dbReference>
<dbReference type="RefSeq" id="YP_009481969.1">
    <property type="nucleotide sequence ID" value="NC_037666.1"/>
</dbReference>
<organism evidence="2">
    <name type="scientific">Pandoravirus neocaledonia</name>
    <dbReference type="NCBI Taxonomy" id="2107708"/>
    <lineage>
        <taxon>Viruses</taxon>
        <taxon>Pandoravirus</taxon>
    </lineage>
</organism>
<dbReference type="Gene3D" id="1.20.1280.50">
    <property type="match status" value="1"/>
</dbReference>
<reference evidence="2" key="1">
    <citation type="journal article" date="2018" name="Nat. Commun.">
        <title>Diversity and evolution of the emerging Pandoraviridae family.</title>
        <authorList>
            <person name="Legendre M."/>
            <person name="Fabre E."/>
            <person name="Poirot O."/>
            <person name="Jeudy S."/>
            <person name="Lartigue A."/>
            <person name="Alempic J.M."/>
            <person name="Beucher L."/>
            <person name="Philippe N."/>
            <person name="Bertaux L."/>
            <person name="Christo-Foroux E."/>
            <person name="Labadie K."/>
            <person name="Coute Y."/>
            <person name="Abergel C."/>
            <person name="Claverie J.M."/>
        </authorList>
    </citation>
    <scope>NUCLEOTIDE SEQUENCE [LARGE SCALE GENOMIC DNA]</scope>
    <source>
        <strain evidence="2">Neocaledonia</strain>
    </source>
</reference>
<dbReference type="Proteomes" id="UP000249287">
    <property type="component" value="Segment"/>
</dbReference>
<protein>
    <submittedName>
        <fullName evidence="2">F-box domain containing protein</fullName>
    </submittedName>
</protein>
<dbReference type="GeneID" id="36842679"/>